<dbReference type="Gene3D" id="2.60.40.10">
    <property type="entry name" value="Immunoglobulins"/>
    <property type="match status" value="6"/>
</dbReference>
<dbReference type="STRING" id="37003.ENSKMAP00000021709"/>
<sequence>MVCERALQLFGLACVASVLQAGYENNNHVVIAPQDPVIEIGTNFTATCVIIDTAEVTADDLYWKLSQTVIPKELYTKINSSALNVTVLITNEKPEWLFCHSKKSSHYISMNNGRFIHGIWLKKSYRPESPKNLSCEALQEGKLISTTISCKWEAVGRHTEDAPRTYTAFLKMYIKDETLNVSTPKNSVQVNVGLYPNYFPLEFWVQSHTLLGTLESEHLIKEANCFVKTNPPLDVRAISEAGFPTSLLVNWTNPIDESYVKLKYKIRFCPIGSQIWSYVPPEDTINPTKPFRLQVLQPYTVYVIQVAAKPVGTKDEPDCGYWSNWSSNKTARTPEDRPSSPPDLWKTVDSNSHDVQLLCKDPEFANGNITAFNMRMKYSKNGNLEQERISVNADRGSNQKMASLLKKISLEGKEFVNVCVSAVNSAGKSPETCLAIKRNPNDREPTVKEINIWPRNGQLFVEWKHNSTCVFEYVIEWVGNGEMDWQRENKTTRQTAIKGALERFVCYKVSVYPIYRKDKGIGKPASKEAFLEQGAPLNGPSVKSESEYDHVILTWDETPQHLRRGFITNYTIFYENEEVIKSVTVPANTTSYKLESLMGNTHYDVWIQASTIAGSTNGSRHSFVTQKYAPRMVVGIVVGVSFGFLFLVLLAFLFCIYKKDVIKENLWPQIPNPSESTIGNWSPDYPLKAETPKENCVSGVYVLDEGMCEVKHGFEEDKTSLSLKKDKYLSEEHSSGIGGSSCMSSPRQSVSDSDEGADMADTTASTVQYSSVVASSGYKGQTPIEQPQHSIFSRSESTQPLLDSEENPDMLVQEGGRAFHSPFTRSAENQETADPGSFKQMEVDQQDFCPIDEDTEWTPSDSQSANVEPGSVSSYRPQLGGYRPQNTPTE</sequence>
<dbReference type="FunFam" id="2.60.40.10:FF:000524">
    <property type="entry name" value="Interleukin-6 receptor subunit beta"/>
    <property type="match status" value="1"/>
</dbReference>
<evidence type="ECO:0000256" key="1">
    <source>
        <dbReference type="ARBA" id="ARBA00004479"/>
    </source>
</evidence>
<dbReference type="InterPro" id="IPR036179">
    <property type="entry name" value="Ig-like_dom_sf"/>
</dbReference>
<dbReference type="PROSITE" id="PS50853">
    <property type="entry name" value="FN3"/>
    <property type="match status" value="2"/>
</dbReference>
<dbReference type="Ensembl" id="ENSKMAT00000021990.1">
    <property type="protein sequence ID" value="ENSKMAP00000021709.1"/>
    <property type="gene ID" value="ENSKMAG00000016137.1"/>
</dbReference>
<evidence type="ECO:0000256" key="8">
    <source>
        <dbReference type="ARBA" id="ARBA00023170"/>
    </source>
</evidence>
<feature type="compositionally biased region" description="Polar residues" evidence="11">
    <location>
        <begin position="783"/>
        <end position="801"/>
    </location>
</feature>
<keyword evidence="8" id="KW-0675">Receptor</keyword>
<protein>
    <submittedName>
        <fullName evidence="15">Interleukin 6 signal transducer</fullName>
    </submittedName>
</protein>
<dbReference type="InterPro" id="IPR036116">
    <property type="entry name" value="FN3_sf"/>
</dbReference>
<feature type="chain" id="PRO_5018645548" evidence="13">
    <location>
        <begin position="22"/>
        <end position="890"/>
    </location>
</feature>
<dbReference type="InterPro" id="IPR013783">
    <property type="entry name" value="Ig-like_fold"/>
</dbReference>
<keyword evidence="9" id="KW-0325">Glycoprotein</keyword>
<feature type="signal peptide" evidence="13">
    <location>
        <begin position="1"/>
        <end position="21"/>
    </location>
</feature>
<dbReference type="SMART" id="SM00060">
    <property type="entry name" value="FN3"/>
    <property type="match status" value="4"/>
</dbReference>
<dbReference type="Pfam" id="PF06328">
    <property type="entry name" value="Lep_receptor_Ig"/>
    <property type="match status" value="1"/>
</dbReference>
<feature type="domain" description="Fibronectin type-III" evidence="14">
    <location>
        <begin position="231"/>
        <end position="336"/>
    </location>
</feature>
<dbReference type="OMA" id="RYILEWC"/>
<dbReference type="InterPro" id="IPR003961">
    <property type="entry name" value="FN3_dom"/>
</dbReference>
<dbReference type="CDD" id="cd00063">
    <property type="entry name" value="FN3"/>
    <property type="match status" value="2"/>
</dbReference>
<dbReference type="InterPro" id="IPR052672">
    <property type="entry name" value="Type1_Cytokine_Rcpt_Type2"/>
</dbReference>
<dbReference type="SUPFAM" id="SSF49265">
    <property type="entry name" value="Fibronectin type III"/>
    <property type="match status" value="3"/>
</dbReference>
<dbReference type="AlphaFoldDB" id="A0A3Q3BAV6"/>
<evidence type="ECO:0000256" key="12">
    <source>
        <dbReference type="SAM" id="Phobius"/>
    </source>
</evidence>
<reference evidence="15" key="1">
    <citation type="submission" date="2025-08" db="UniProtKB">
        <authorList>
            <consortium name="Ensembl"/>
        </authorList>
    </citation>
    <scope>IDENTIFICATION</scope>
</reference>
<feature type="compositionally biased region" description="Polar residues" evidence="11">
    <location>
        <begin position="823"/>
        <end position="832"/>
    </location>
</feature>
<keyword evidence="5" id="KW-0677">Repeat</keyword>
<keyword evidence="3 12" id="KW-0812">Transmembrane</keyword>
<keyword evidence="10" id="KW-0393">Immunoglobulin domain</keyword>
<feature type="transmembrane region" description="Helical" evidence="12">
    <location>
        <begin position="632"/>
        <end position="657"/>
    </location>
</feature>
<dbReference type="GeneTree" id="ENSGT00940000155603"/>
<dbReference type="PANTHER" id="PTHR48423">
    <property type="entry name" value="INTERLEUKIN-27 RECEPTOR SUBUNIT ALPHA"/>
    <property type="match status" value="1"/>
</dbReference>
<keyword evidence="16" id="KW-1185">Reference proteome</keyword>
<feature type="region of interest" description="Disordered" evidence="11">
    <location>
        <begin position="732"/>
        <end position="762"/>
    </location>
</feature>
<dbReference type="SUPFAM" id="SSF48726">
    <property type="entry name" value="Immunoglobulin"/>
    <property type="match status" value="1"/>
</dbReference>
<evidence type="ECO:0000256" key="2">
    <source>
        <dbReference type="ARBA" id="ARBA00008921"/>
    </source>
</evidence>
<dbReference type="PANTHER" id="PTHR48423:SF1">
    <property type="entry name" value="INTERLEUKIN-27 RECEPTOR SUBUNIT ALPHA"/>
    <property type="match status" value="1"/>
</dbReference>
<dbReference type="Pfam" id="PF00041">
    <property type="entry name" value="fn3"/>
    <property type="match status" value="2"/>
</dbReference>
<feature type="region of interest" description="Disordered" evidence="11">
    <location>
        <begin position="778"/>
        <end position="804"/>
    </location>
</feature>
<evidence type="ECO:0000256" key="13">
    <source>
        <dbReference type="SAM" id="SignalP"/>
    </source>
</evidence>
<evidence type="ECO:0000256" key="7">
    <source>
        <dbReference type="ARBA" id="ARBA00023136"/>
    </source>
</evidence>
<evidence type="ECO:0000256" key="5">
    <source>
        <dbReference type="ARBA" id="ARBA00022737"/>
    </source>
</evidence>
<evidence type="ECO:0000313" key="15">
    <source>
        <dbReference type="Ensembl" id="ENSKMAP00000021709.1"/>
    </source>
</evidence>
<evidence type="ECO:0000256" key="6">
    <source>
        <dbReference type="ARBA" id="ARBA00022989"/>
    </source>
</evidence>
<evidence type="ECO:0000256" key="3">
    <source>
        <dbReference type="ARBA" id="ARBA00022692"/>
    </source>
</evidence>
<evidence type="ECO:0000256" key="4">
    <source>
        <dbReference type="ARBA" id="ARBA00022729"/>
    </source>
</evidence>
<keyword evidence="7 12" id="KW-0472">Membrane</keyword>
<reference evidence="15" key="2">
    <citation type="submission" date="2025-09" db="UniProtKB">
        <authorList>
            <consortium name="Ensembl"/>
        </authorList>
    </citation>
    <scope>IDENTIFICATION</scope>
</reference>
<feature type="region of interest" description="Disordered" evidence="11">
    <location>
        <begin position="851"/>
        <end position="890"/>
    </location>
</feature>
<organism evidence="15 16">
    <name type="scientific">Kryptolebias marmoratus</name>
    <name type="common">Mangrove killifish</name>
    <name type="synonym">Rivulus marmoratus</name>
    <dbReference type="NCBI Taxonomy" id="37003"/>
    <lineage>
        <taxon>Eukaryota</taxon>
        <taxon>Metazoa</taxon>
        <taxon>Chordata</taxon>
        <taxon>Craniata</taxon>
        <taxon>Vertebrata</taxon>
        <taxon>Euteleostomi</taxon>
        <taxon>Actinopterygii</taxon>
        <taxon>Neopterygii</taxon>
        <taxon>Teleostei</taxon>
        <taxon>Neoteleostei</taxon>
        <taxon>Acanthomorphata</taxon>
        <taxon>Ovalentaria</taxon>
        <taxon>Atherinomorphae</taxon>
        <taxon>Cyprinodontiformes</taxon>
        <taxon>Rivulidae</taxon>
        <taxon>Kryptolebias</taxon>
    </lineage>
</organism>
<feature type="region of interest" description="Disordered" evidence="11">
    <location>
        <begin position="822"/>
        <end position="841"/>
    </location>
</feature>
<evidence type="ECO:0000313" key="16">
    <source>
        <dbReference type="Proteomes" id="UP000264800"/>
    </source>
</evidence>
<evidence type="ECO:0000256" key="9">
    <source>
        <dbReference type="ARBA" id="ARBA00023180"/>
    </source>
</evidence>
<dbReference type="GO" id="GO:0005886">
    <property type="term" value="C:plasma membrane"/>
    <property type="evidence" value="ECO:0007669"/>
    <property type="project" value="UniProtKB-ARBA"/>
</dbReference>
<keyword evidence="4 13" id="KW-0732">Signal</keyword>
<accession>A0A3Q3BAV6</accession>
<evidence type="ECO:0000259" key="14">
    <source>
        <dbReference type="PROSITE" id="PS50853"/>
    </source>
</evidence>
<proteinExistence type="inferred from homology"/>
<feature type="compositionally biased region" description="Polar residues" evidence="11">
    <location>
        <begin position="857"/>
        <end position="876"/>
    </location>
</feature>
<keyword evidence="6 12" id="KW-1133">Transmembrane helix</keyword>
<dbReference type="Proteomes" id="UP000264800">
    <property type="component" value="Unplaced"/>
</dbReference>
<feature type="domain" description="Fibronectin type-III" evidence="14">
    <location>
        <begin position="536"/>
        <end position="632"/>
    </location>
</feature>
<dbReference type="InterPro" id="IPR010457">
    <property type="entry name" value="IgC2-like_lig-bd"/>
</dbReference>
<comment type="subcellular location">
    <subcellularLocation>
        <location evidence="1">Membrane</location>
        <topology evidence="1">Single-pass type I membrane protein</topology>
    </subcellularLocation>
</comment>
<comment type="similarity">
    <text evidence="2">Belongs to the type I cytokine receptor family. Type 2 subfamily.</text>
</comment>
<evidence type="ECO:0000256" key="10">
    <source>
        <dbReference type="ARBA" id="ARBA00023319"/>
    </source>
</evidence>
<name>A0A3Q3BAV6_KRYMA</name>
<evidence type="ECO:0000256" key="11">
    <source>
        <dbReference type="SAM" id="MobiDB-lite"/>
    </source>
</evidence>